<dbReference type="Proteomes" id="UP000182101">
    <property type="component" value="Plasmid pAMCP48-600"/>
</dbReference>
<gene>
    <name evidence="1" type="ORF">BM524_19620</name>
</gene>
<evidence type="ECO:0000313" key="2">
    <source>
        <dbReference type="Proteomes" id="UP000182101"/>
    </source>
</evidence>
<dbReference type="EMBL" id="CP018025">
    <property type="protein sequence ID" value="APD92132.1"/>
    <property type="molecule type" value="Genomic_DNA"/>
</dbReference>
<proteinExistence type="predicted"/>
<accession>A0AAC9NU54</accession>
<sequence>MINTALLKAIIVQGVAQSRPDTDISTICRKFTDDELSESEIQSLIAKSREKLRHQSFRTAPVNVKGVYLEPVQGYEDEVSVAFDKGAFLGDGYGTTKVLDMHSYSDAGHKLNVQAALEWSVFDEDGAKLYCPFANADFSFESMSIAI</sequence>
<evidence type="ECO:0000313" key="1">
    <source>
        <dbReference type="EMBL" id="APD92132.1"/>
    </source>
</evidence>
<protein>
    <submittedName>
        <fullName evidence="1">Uncharacterized protein</fullName>
    </submittedName>
</protein>
<dbReference type="RefSeq" id="WP_071960742.1">
    <property type="nucleotide sequence ID" value="NZ_CP018025.1"/>
</dbReference>
<reference evidence="1 2" key="1">
    <citation type="submission" date="2016-11" db="EMBL/GenBank/DDBJ databases">
        <title>Networking in microbes: conjugative elements and plasmids in the genus Alteromonas.</title>
        <authorList>
            <person name="Lopez-Perez M."/>
            <person name="Ramon-Marco N."/>
            <person name="Rodriguez-Valera F."/>
        </authorList>
    </citation>
    <scope>NUCLEOTIDE SEQUENCE [LARGE SCALE GENOMIC DNA]</scope>
    <source>
        <strain evidence="1 2">CP48</strain>
        <plasmid evidence="2">pamcp48-600</plasmid>
    </source>
</reference>
<dbReference type="AlphaFoldDB" id="A0AAC9NU54"/>
<organism evidence="1 2">
    <name type="scientific">Alteromonas mediterranea</name>
    <dbReference type="NCBI Taxonomy" id="314275"/>
    <lineage>
        <taxon>Bacteria</taxon>
        <taxon>Pseudomonadati</taxon>
        <taxon>Pseudomonadota</taxon>
        <taxon>Gammaproteobacteria</taxon>
        <taxon>Alteromonadales</taxon>
        <taxon>Alteromonadaceae</taxon>
        <taxon>Alteromonas/Salinimonas group</taxon>
        <taxon>Alteromonas</taxon>
    </lineage>
</organism>
<geneLocation type="plasmid" evidence="2">
    <name>pamcp48-600</name>
</geneLocation>
<keyword evidence="1" id="KW-0614">Plasmid</keyword>
<name>A0AAC9NU54_9ALTE</name>